<name>A0A7N2N3J8_QUELO</name>
<dbReference type="InterPro" id="IPR003591">
    <property type="entry name" value="Leu-rich_rpt_typical-subtyp"/>
</dbReference>
<dbReference type="SUPFAM" id="SSF52058">
    <property type="entry name" value="L domain-like"/>
    <property type="match status" value="1"/>
</dbReference>
<evidence type="ECO:0000313" key="8">
    <source>
        <dbReference type="EnsemblPlants" id="QL12p023623:mrna"/>
    </source>
</evidence>
<dbReference type="GO" id="GO:0043531">
    <property type="term" value="F:ADP binding"/>
    <property type="evidence" value="ECO:0007669"/>
    <property type="project" value="InterPro"/>
</dbReference>
<accession>A0A7N2N3J8</accession>
<reference evidence="8" key="2">
    <citation type="submission" date="2021-01" db="UniProtKB">
        <authorList>
            <consortium name="EnsemblPlants"/>
        </authorList>
    </citation>
    <scope>IDENTIFICATION</scope>
</reference>
<reference evidence="8 9" key="1">
    <citation type="journal article" date="2016" name="G3 (Bethesda)">
        <title>First Draft Assembly and Annotation of the Genome of a California Endemic Oak Quercus lobata Nee (Fagaceae).</title>
        <authorList>
            <person name="Sork V.L."/>
            <person name="Fitz-Gibbon S.T."/>
            <person name="Puiu D."/>
            <person name="Crepeau M."/>
            <person name="Gugger P.F."/>
            <person name="Sherman R."/>
            <person name="Stevens K."/>
            <person name="Langley C.H."/>
            <person name="Pellegrini M."/>
            <person name="Salzberg S.L."/>
        </authorList>
    </citation>
    <scope>NUCLEOTIDE SEQUENCE [LARGE SCALE GENOMIC DNA]</scope>
    <source>
        <strain evidence="8 9">cv. SW786</strain>
    </source>
</reference>
<feature type="domain" description="AAA+ ATPase" evidence="7">
    <location>
        <begin position="110"/>
        <end position="260"/>
    </location>
</feature>
<dbReference type="Proteomes" id="UP000594261">
    <property type="component" value="Chromosome 12"/>
</dbReference>
<dbReference type="InterPro" id="IPR032675">
    <property type="entry name" value="LRR_dom_sf"/>
</dbReference>
<dbReference type="Pfam" id="PF23559">
    <property type="entry name" value="WHD_DRP"/>
    <property type="match status" value="1"/>
</dbReference>
<dbReference type="GO" id="GO:0005524">
    <property type="term" value="F:ATP binding"/>
    <property type="evidence" value="ECO:0007669"/>
    <property type="project" value="UniProtKB-KW"/>
</dbReference>
<sequence>MRAELLPRKKPKSEVEFWLQNVETINVEIQNIEQEAEREKYFSRMHVGKIACKKIQEVTELIDQSCGFGESLVIDPPVSYGGELPTRALVGESTAEMTMEKIWEHLLDEDCRMIGVYGMGGVGKTTIMKQINNRLLKEKDKFNHVIWVTVSKAFNVIKLQNDITSMLLPNPLKSEDETIRAGELYAALKEMKKCVLILDDLWNAFPLENIGIPEPTSENGCKLVLTTRDAKVCYGMNCVTIKMELLSVKESHDLFLKTVGCDVSNIPEDVVEGIVKQCARLPLAIITIAGSLKNVVDVSEWRNTLNELRTSTKGSAHVDDGIFERLRFSYERLKDEKLQCCLLCCALYPEDYKISRDELIEHLINEKVIESMKSRQEELDRGHTLLNTLENACLLEGGFTGFAMSSTRMRFVKMHDLIRDMALQIAGAKFLVLEDVPNEEEWGNDVEKVSLIFKYNSKFPNVSPKCPKLSTLLLQGYMNIIPDSFFVHLHGLRVLHVDCQGIFCLESLPNSVSDLKHLTSLRLNSCRLKCVPSLAKLTALRSLDLSGGPLKEIPHGLEMLVNLRYLNLRTSKIQKMPPGILPKLCQLQLLKLRFWGLDVNGEEMVRLKKLECFEGAFDGVKGFNTYVESLEEGGPSHYIYAVNQKKPAIQLGVGESVILSDCNICLLPKDVRALIFCERQRHGLSLHRRKKTVWFKKGCEEIEYLNSSFDIFSLQSLEILALSGLNSSKGLFREEKVAPAPVVPLGTFSRLKQFSIGYCRNIKKLFPPGLLLDNLEQINICECKQLEEIIGGAEASDDEVEEEAKEIVEIFPQLRKLTLQYLPKLKTICSSSNVILCDSLNFIKIFKCPKLKRLPLSRHLIDGELSSPPSSLQIYIEKERWESLEWDNHDMKMVLQPLCQFVKWTLRLTNSVLSGFETTCSSLMIDVHIVQSCHDSARTLLFNLSQTMHATSELQTNNHSFACHCPTVATSHPSLAFSVFANKNCSYPFTTSSLNNCIGCSFD</sequence>
<keyword evidence="9" id="KW-1185">Reference proteome</keyword>
<evidence type="ECO:0000256" key="4">
    <source>
        <dbReference type="ARBA" id="ARBA00022741"/>
    </source>
</evidence>
<dbReference type="Gramene" id="QL12p023623:mrna">
    <property type="protein sequence ID" value="QL12p023623:mrna"/>
    <property type="gene ID" value="QL12p023623"/>
</dbReference>
<keyword evidence="3" id="KW-0677">Repeat</keyword>
<dbReference type="InParanoid" id="A0A7N2N3J8"/>
<comment type="similarity">
    <text evidence="1">Belongs to the disease resistance NB-LRR family.</text>
</comment>
<dbReference type="InterPro" id="IPR027417">
    <property type="entry name" value="P-loop_NTPase"/>
</dbReference>
<dbReference type="OMA" id="QINICEC"/>
<dbReference type="InterPro" id="IPR058922">
    <property type="entry name" value="WHD_DRP"/>
</dbReference>
<dbReference type="InterPro" id="IPR057135">
    <property type="entry name" value="At4g27190-like_LRR"/>
</dbReference>
<dbReference type="FunFam" id="3.40.50.300:FF:001091">
    <property type="entry name" value="Probable disease resistance protein At1g61300"/>
    <property type="match status" value="1"/>
</dbReference>
<dbReference type="InterPro" id="IPR002182">
    <property type="entry name" value="NB-ARC"/>
</dbReference>
<dbReference type="PRINTS" id="PR00364">
    <property type="entry name" value="DISEASERSIST"/>
</dbReference>
<dbReference type="FunFam" id="1.10.10.10:FF:000322">
    <property type="entry name" value="Probable disease resistance protein At1g63360"/>
    <property type="match status" value="1"/>
</dbReference>
<dbReference type="Pfam" id="PF00931">
    <property type="entry name" value="NB-ARC"/>
    <property type="match status" value="1"/>
</dbReference>
<dbReference type="InterPro" id="IPR003593">
    <property type="entry name" value="AAA+_ATPase"/>
</dbReference>
<keyword evidence="4" id="KW-0547">Nucleotide-binding</keyword>
<dbReference type="GO" id="GO:0006952">
    <property type="term" value="P:defense response"/>
    <property type="evidence" value="ECO:0007669"/>
    <property type="project" value="UniProtKB-KW"/>
</dbReference>
<dbReference type="EnsemblPlants" id="QL12p023623:mrna">
    <property type="protein sequence ID" value="QL12p023623:mrna"/>
    <property type="gene ID" value="QL12p023623"/>
</dbReference>
<dbReference type="Gene3D" id="1.10.8.430">
    <property type="entry name" value="Helical domain of apoptotic protease-activating factors"/>
    <property type="match status" value="1"/>
</dbReference>
<dbReference type="InterPro" id="IPR050905">
    <property type="entry name" value="Plant_NBS-LRR"/>
</dbReference>
<dbReference type="InterPro" id="IPR042197">
    <property type="entry name" value="Apaf_helical"/>
</dbReference>
<evidence type="ECO:0000313" key="9">
    <source>
        <dbReference type="Proteomes" id="UP000594261"/>
    </source>
</evidence>
<evidence type="ECO:0000256" key="2">
    <source>
        <dbReference type="ARBA" id="ARBA00022614"/>
    </source>
</evidence>
<evidence type="ECO:0000256" key="6">
    <source>
        <dbReference type="ARBA" id="ARBA00022840"/>
    </source>
</evidence>
<dbReference type="SMART" id="SM00369">
    <property type="entry name" value="LRR_TYP"/>
    <property type="match status" value="3"/>
</dbReference>
<dbReference type="SMART" id="SM00382">
    <property type="entry name" value="AAA"/>
    <property type="match status" value="1"/>
</dbReference>
<organism evidence="8 9">
    <name type="scientific">Quercus lobata</name>
    <name type="common">Valley oak</name>
    <dbReference type="NCBI Taxonomy" id="97700"/>
    <lineage>
        <taxon>Eukaryota</taxon>
        <taxon>Viridiplantae</taxon>
        <taxon>Streptophyta</taxon>
        <taxon>Embryophyta</taxon>
        <taxon>Tracheophyta</taxon>
        <taxon>Spermatophyta</taxon>
        <taxon>Magnoliopsida</taxon>
        <taxon>eudicotyledons</taxon>
        <taxon>Gunneridae</taxon>
        <taxon>Pentapetalae</taxon>
        <taxon>rosids</taxon>
        <taxon>fabids</taxon>
        <taxon>Fagales</taxon>
        <taxon>Fagaceae</taxon>
        <taxon>Quercus</taxon>
    </lineage>
</organism>
<keyword evidence="2" id="KW-0433">Leucine-rich repeat</keyword>
<protein>
    <recommendedName>
        <fullName evidence="7">AAA+ ATPase domain-containing protein</fullName>
    </recommendedName>
</protein>
<dbReference type="Gene3D" id="3.80.10.10">
    <property type="entry name" value="Ribonuclease Inhibitor"/>
    <property type="match status" value="2"/>
</dbReference>
<keyword evidence="5" id="KW-0611">Plant defense</keyword>
<dbReference type="Gene3D" id="3.40.50.300">
    <property type="entry name" value="P-loop containing nucleotide triphosphate hydrolases"/>
    <property type="match status" value="1"/>
</dbReference>
<dbReference type="Pfam" id="PF23247">
    <property type="entry name" value="LRR_RPS2"/>
    <property type="match status" value="1"/>
</dbReference>
<dbReference type="PANTHER" id="PTHR33463">
    <property type="entry name" value="NB-ARC DOMAIN-CONTAINING PROTEIN-RELATED"/>
    <property type="match status" value="1"/>
</dbReference>
<evidence type="ECO:0000256" key="5">
    <source>
        <dbReference type="ARBA" id="ARBA00022821"/>
    </source>
</evidence>
<dbReference type="AlphaFoldDB" id="A0A7N2N3J8"/>
<evidence type="ECO:0000256" key="1">
    <source>
        <dbReference type="ARBA" id="ARBA00008894"/>
    </source>
</evidence>
<evidence type="ECO:0000259" key="7">
    <source>
        <dbReference type="SMART" id="SM00382"/>
    </source>
</evidence>
<keyword evidence="6" id="KW-0067">ATP-binding</keyword>
<proteinExistence type="inferred from homology"/>
<dbReference type="SUPFAM" id="SSF52540">
    <property type="entry name" value="P-loop containing nucleoside triphosphate hydrolases"/>
    <property type="match status" value="1"/>
</dbReference>
<dbReference type="EMBL" id="LRBV02000012">
    <property type="status" value="NOT_ANNOTATED_CDS"/>
    <property type="molecule type" value="Genomic_DNA"/>
</dbReference>
<evidence type="ECO:0000256" key="3">
    <source>
        <dbReference type="ARBA" id="ARBA00022737"/>
    </source>
</evidence>
<dbReference type="PANTHER" id="PTHR33463:SF187">
    <property type="entry name" value="AND NB-ARC DOMAIN DISEASE RESISTANCE PROTEIN, PUTATIVE-RELATED"/>
    <property type="match status" value="1"/>
</dbReference>